<feature type="region of interest" description="Disordered" evidence="3">
    <location>
        <begin position="425"/>
        <end position="456"/>
    </location>
</feature>
<sequence>MSTLESRIAALLSVLSEGENAVQCPLAIFAHGLRESYWAQVHHANGGTDVGSSNMNNNNNNNNNNHAPDLSDVLAERSLALLREEEAISSDEAALRVAYDKLRAEMARVEAQLQSFERRSRELAQQKAFCKLAMNLLVTGEVPEFYTPDAEFVVGAPREDSDPTPENAANTTVDGSEAVPEVAPMSSGSPKRTRRSTSMPKHQKQNNHQPQQPSQQNTGSGGNSRSQDLSASVEKDSNHVSEGSIGSRDRNTQYPLASENTPLSSRNSTRSSPTGSALLAMLRLPDVKETTLLHALESFDDHYFRRPLNWTKEQLQELQQVFIGLLKHLPQPRPPIQIAELRILGHIFRASTGINHATSDLTSPSNHPSPFSRLSDSAIMPMLHALLHEGHAVATLTRLLQSVNDDVKFEVLECLSPLIINSNSQHTHSNNGKNNMHNSNNNTNNNNNNKNSGGTVSDARKEFIAAGGLQPLVNIVASCTSEAVLERSLVLLWGLLARNDDEAKVRAEVRRLGGLRAVLDLLYTDSIPILENVAMTIGYITREETAKIDIREAGGLEKITATLRHPYESIQTKMAGAVWNCASNAENRAYLRHIGCIPALLELLSSPYEFVQENAAGALWNLSVDPENKTQILDYGGIAELAQLIAKSSSVSVVENASGTLWNCSAAVETRPAIRKAAAIPILLGVLNRKSIKEQQHSDLSTGKERSATLPISDKILDNVAGTLRNCAINDQNKPAIREAGGVELLLGKLKQGILQQPLSIPMPTLDKMSSTLWILTISPEIKHSVRLSGGIPLLAKILEASSSTAAKKSSSSNFVQLSMSVKEKIVGILRNCSTVQENRPAMVAAGVVRALVHVVEDCYITNDTKTSTKQLSSSSTSQPPPPPPPPPQQQQQPSLQLKETVASALWYLSRDDKVAPREEGGLELLCRLLQEEDQPSVVLEQAAGALSSLTVNSQENRIKLREYGGLHALLRLIQVKAPLAFPQNTPNGNGGKTTFSSSTTGRSAGVNSINSSSKMDGTVSHTYAVLNALLAIRNSSSSNEDNLRCVAEWRHPQTGEGVSSSSSTSASNSTSPFTASLLYIIQYGSEDCAREAALCVKNLCGHAKALDSLLQQDAVEVLGGLAERGSTDSVRRAAAMTLHSLARAQRR</sequence>
<evidence type="ECO:0000313" key="5">
    <source>
        <dbReference type="Proteomes" id="UP000192257"/>
    </source>
</evidence>
<feature type="compositionally biased region" description="Low complexity" evidence="3">
    <location>
        <begin position="54"/>
        <end position="65"/>
    </location>
</feature>
<dbReference type="Gene3D" id="1.25.10.10">
    <property type="entry name" value="Leucine-rich Repeat Variant"/>
    <property type="match status" value="4"/>
</dbReference>
<feature type="repeat" description="ARM" evidence="1">
    <location>
        <begin position="921"/>
        <end position="965"/>
    </location>
</feature>
<accession>A0A1X0P6M1</accession>
<feature type="region of interest" description="Disordered" evidence="3">
    <location>
        <begin position="983"/>
        <end position="1012"/>
    </location>
</feature>
<feature type="region of interest" description="Disordered" evidence="3">
    <location>
        <begin position="155"/>
        <end position="274"/>
    </location>
</feature>
<dbReference type="OrthoDB" id="7537227at2759"/>
<feature type="repeat" description="ARM" evidence="1">
    <location>
        <begin position="636"/>
        <end position="679"/>
    </location>
</feature>
<feature type="repeat" description="ARM" evidence="1">
    <location>
        <begin position="595"/>
        <end position="637"/>
    </location>
</feature>
<feature type="compositionally biased region" description="Basic residues" evidence="3">
    <location>
        <begin position="191"/>
        <end position="205"/>
    </location>
</feature>
<dbReference type="PANTHER" id="PTHR46241:SF1">
    <property type="entry name" value="OUTER DYNEIN ARM-DOCKING COMPLEX SUBUNIT 2"/>
    <property type="match status" value="1"/>
</dbReference>
<evidence type="ECO:0000256" key="1">
    <source>
        <dbReference type="PROSITE-ProRule" id="PRU00259"/>
    </source>
</evidence>
<feature type="coiled-coil region" evidence="2">
    <location>
        <begin position="92"/>
        <end position="126"/>
    </location>
</feature>
<dbReference type="SMART" id="SM00185">
    <property type="entry name" value="ARM"/>
    <property type="match status" value="13"/>
</dbReference>
<proteinExistence type="predicted"/>
<gene>
    <name evidence="4" type="ORF">TM35_000033250</name>
</gene>
<evidence type="ECO:0000256" key="3">
    <source>
        <dbReference type="SAM" id="MobiDB-lite"/>
    </source>
</evidence>
<dbReference type="InterPro" id="IPR011989">
    <property type="entry name" value="ARM-like"/>
</dbReference>
<dbReference type="PANTHER" id="PTHR46241">
    <property type="entry name" value="ARMADILLO REPEAT-CONTAINING PROTEIN 4 ARMC4"/>
    <property type="match status" value="1"/>
</dbReference>
<dbReference type="Pfam" id="PF00514">
    <property type="entry name" value="Arm"/>
    <property type="match status" value="2"/>
</dbReference>
<dbReference type="SUPFAM" id="SSF48371">
    <property type="entry name" value="ARM repeat"/>
    <property type="match status" value="3"/>
</dbReference>
<organism evidence="4 5">
    <name type="scientific">Trypanosoma theileri</name>
    <dbReference type="NCBI Taxonomy" id="67003"/>
    <lineage>
        <taxon>Eukaryota</taxon>
        <taxon>Discoba</taxon>
        <taxon>Euglenozoa</taxon>
        <taxon>Kinetoplastea</taxon>
        <taxon>Metakinetoplastina</taxon>
        <taxon>Trypanosomatida</taxon>
        <taxon>Trypanosomatidae</taxon>
        <taxon>Trypanosoma</taxon>
    </lineage>
</organism>
<evidence type="ECO:0000256" key="2">
    <source>
        <dbReference type="SAM" id="Coils"/>
    </source>
</evidence>
<dbReference type="GeneID" id="39981872"/>
<feature type="compositionally biased region" description="Pro residues" evidence="3">
    <location>
        <begin position="879"/>
        <end position="889"/>
    </location>
</feature>
<comment type="caution">
    <text evidence="4">The sequence shown here is derived from an EMBL/GenBank/DDBJ whole genome shotgun (WGS) entry which is preliminary data.</text>
</comment>
<feature type="compositionally biased region" description="Low complexity" evidence="3">
    <location>
        <begin position="427"/>
        <end position="455"/>
    </location>
</feature>
<evidence type="ECO:0000313" key="4">
    <source>
        <dbReference type="EMBL" id="ORC92572.1"/>
    </source>
</evidence>
<dbReference type="VEuPathDB" id="TriTrypDB:TM35_000033250"/>
<dbReference type="RefSeq" id="XP_028886638.1">
    <property type="nucleotide sequence ID" value="XM_029022092.1"/>
</dbReference>
<dbReference type="EMBL" id="NBCO01000003">
    <property type="protein sequence ID" value="ORC92572.1"/>
    <property type="molecule type" value="Genomic_DNA"/>
</dbReference>
<dbReference type="PROSITE" id="PS50176">
    <property type="entry name" value="ARM_REPEAT"/>
    <property type="match status" value="3"/>
</dbReference>
<feature type="compositionally biased region" description="Low complexity" evidence="3">
    <location>
        <begin position="206"/>
        <end position="227"/>
    </location>
</feature>
<feature type="compositionally biased region" description="Low complexity" evidence="3">
    <location>
        <begin position="866"/>
        <end position="878"/>
    </location>
</feature>
<keyword evidence="2" id="KW-0175">Coiled coil</keyword>
<feature type="region of interest" description="Disordered" evidence="3">
    <location>
        <begin position="48"/>
        <end position="67"/>
    </location>
</feature>
<feature type="region of interest" description="Disordered" evidence="3">
    <location>
        <begin position="866"/>
        <end position="894"/>
    </location>
</feature>
<dbReference type="AlphaFoldDB" id="A0A1X0P6M1"/>
<feature type="compositionally biased region" description="Polar residues" evidence="3">
    <location>
        <begin position="252"/>
        <end position="274"/>
    </location>
</feature>
<dbReference type="Proteomes" id="UP000192257">
    <property type="component" value="Unassembled WGS sequence"/>
</dbReference>
<keyword evidence="5" id="KW-1185">Reference proteome</keyword>
<protein>
    <submittedName>
        <fullName evidence="4">Vacuolar protein 8</fullName>
    </submittedName>
</protein>
<dbReference type="InterPro" id="IPR000225">
    <property type="entry name" value="Armadillo"/>
</dbReference>
<dbReference type="STRING" id="67003.A0A1X0P6M1"/>
<dbReference type="InterPro" id="IPR016024">
    <property type="entry name" value="ARM-type_fold"/>
</dbReference>
<feature type="compositionally biased region" description="Low complexity" evidence="3">
    <location>
        <begin position="993"/>
        <end position="1004"/>
    </location>
</feature>
<reference evidence="4 5" key="1">
    <citation type="submission" date="2017-03" db="EMBL/GenBank/DDBJ databases">
        <title>An alternative strategy for trypanosome survival in the mammalian bloodstream revealed through genome and transcriptome analysis of the ubiquitous bovine parasite Trypanosoma (Megatrypanum) theileri.</title>
        <authorList>
            <person name="Kelly S."/>
            <person name="Ivens A."/>
            <person name="Mott A."/>
            <person name="O'Neill E."/>
            <person name="Emms D."/>
            <person name="Macleod O."/>
            <person name="Voorheis P."/>
            <person name="Matthews J."/>
            <person name="Matthews K."/>
            <person name="Carrington M."/>
        </authorList>
    </citation>
    <scope>NUCLEOTIDE SEQUENCE [LARGE SCALE GENOMIC DNA]</scope>
    <source>
        <strain evidence="4">Edinburgh</strain>
    </source>
</reference>
<name>A0A1X0P6M1_9TRYP</name>